<proteinExistence type="predicted"/>
<protein>
    <submittedName>
        <fullName evidence="1">Uncharacterized protein</fullName>
    </submittedName>
</protein>
<evidence type="ECO:0000313" key="1">
    <source>
        <dbReference type="EMBL" id="GBO34171.1"/>
    </source>
</evidence>
<dbReference type="EMBL" id="BGPR01057960">
    <property type="protein sequence ID" value="GBO34171.1"/>
    <property type="molecule type" value="Genomic_DNA"/>
</dbReference>
<sequence length="73" mass="8566">MRRLTAGFNYRGSHIFDTRRRDLLSSSTWKNADCPVVSNFYIILRRTHGDIGPLRICFIRRNCFTAATEFCCF</sequence>
<keyword evidence="2" id="KW-1185">Reference proteome</keyword>
<organism evidence="1 2">
    <name type="scientific">Araneus ventricosus</name>
    <name type="common">Orbweaver spider</name>
    <name type="synonym">Epeira ventricosa</name>
    <dbReference type="NCBI Taxonomy" id="182803"/>
    <lineage>
        <taxon>Eukaryota</taxon>
        <taxon>Metazoa</taxon>
        <taxon>Ecdysozoa</taxon>
        <taxon>Arthropoda</taxon>
        <taxon>Chelicerata</taxon>
        <taxon>Arachnida</taxon>
        <taxon>Araneae</taxon>
        <taxon>Araneomorphae</taxon>
        <taxon>Entelegynae</taxon>
        <taxon>Araneoidea</taxon>
        <taxon>Araneidae</taxon>
        <taxon>Araneus</taxon>
    </lineage>
</organism>
<gene>
    <name evidence="1" type="ORF">AVEN_232443_1</name>
</gene>
<reference evidence="1 2" key="1">
    <citation type="journal article" date="2019" name="Sci. Rep.">
        <title>Orb-weaving spider Araneus ventricosus genome elucidates the spidroin gene catalogue.</title>
        <authorList>
            <person name="Kono N."/>
            <person name="Nakamura H."/>
            <person name="Ohtoshi R."/>
            <person name="Moran D.A.P."/>
            <person name="Shinohara A."/>
            <person name="Yoshida Y."/>
            <person name="Fujiwara M."/>
            <person name="Mori M."/>
            <person name="Tomita M."/>
            <person name="Arakawa K."/>
        </authorList>
    </citation>
    <scope>NUCLEOTIDE SEQUENCE [LARGE SCALE GENOMIC DNA]</scope>
</reference>
<dbReference type="Proteomes" id="UP000499080">
    <property type="component" value="Unassembled WGS sequence"/>
</dbReference>
<name>A0A4Y2WB66_ARAVE</name>
<dbReference type="AlphaFoldDB" id="A0A4Y2WB66"/>
<comment type="caution">
    <text evidence="1">The sequence shown here is derived from an EMBL/GenBank/DDBJ whole genome shotgun (WGS) entry which is preliminary data.</text>
</comment>
<accession>A0A4Y2WB66</accession>
<feature type="non-terminal residue" evidence="1">
    <location>
        <position position="73"/>
    </location>
</feature>
<dbReference type="OrthoDB" id="6467102at2759"/>
<evidence type="ECO:0000313" key="2">
    <source>
        <dbReference type="Proteomes" id="UP000499080"/>
    </source>
</evidence>